<sequence length="640" mass="65586">MRITTLAALAGALLTAALCAGPAQAGSWQDNQSLGGFNNVHLYTPDSNSPVGTGKALLVVLHGCTQSINAYKTANLETAAEEFGMVVAVPDAMNKAGFSCWSYWQGTKSRSAGDYKNLIDLANELSSDSGRDIDPNQVYIAGLSSGASFANTTACLAPDVFAGVGVSAGPSVGTSSSGAIGPCEQADVESRCRNLGGAYQSAFDTQVASIAHGDADTTVNTCYNRQNAEGMAGLYGVSELSGSTTLNQDGGSAEEYLWQDGRVSMLWLNGLDHSWSGGQGASGSYIGSASINYARYLGEFFSNNNARVDRNLAPSLSQVSATPDGDRIQVSGYADDEDGTVSRVDIVVDGLDGGGDSLTTGVDGSGFFQASSATLADGLYSVAVIAVDNNAGESEPTVNTVRVGPEPPPSAPVLSDIGVSLDGQCATVSGEVVDENQDLAGVTVTFSTGATAAELDGVRYSARACGLSGGANSATVVAEDQGGLSASDQIDFVIDAGQVATLDQHISAGRLDYTNYANCYLEYSTAAFKLNEIDTGGQCQWQDGDASCVGPVQACSGSGGGDDGGDDGGDPPTDPDDGCQAETTYNYYHKTSGRAYSTGNYYTPDYFAQGSDQPMSGSTWGSTSLYSTDGGTVWQVGACP</sequence>
<dbReference type="SUPFAM" id="SSF53474">
    <property type="entry name" value="alpha/beta-Hydrolases"/>
    <property type="match status" value="2"/>
</dbReference>
<evidence type="ECO:0000256" key="2">
    <source>
        <dbReference type="ARBA" id="ARBA00022801"/>
    </source>
</evidence>
<evidence type="ECO:0000313" key="6">
    <source>
        <dbReference type="Proteomes" id="UP000644441"/>
    </source>
</evidence>
<dbReference type="EMBL" id="ARXR01000010">
    <property type="protein sequence ID" value="MBF5052945.1"/>
    <property type="molecule type" value="Genomic_DNA"/>
</dbReference>
<comment type="caution">
    <text evidence="5">The sequence shown here is derived from an EMBL/GenBank/DDBJ whole genome shotgun (WGS) entry which is preliminary data.</text>
</comment>
<accession>A0ABS0AI61</accession>
<name>A0ABS0AI61_9GAMM</name>
<keyword evidence="2" id="KW-0378">Hydrolase</keyword>
<protein>
    <submittedName>
        <fullName evidence="5">PHB depolymerase family esterase</fullName>
    </submittedName>
</protein>
<evidence type="ECO:0000256" key="1">
    <source>
        <dbReference type="ARBA" id="ARBA00022729"/>
    </source>
</evidence>
<reference evidence="5 6" key="1">
    <citation type="submission" date="2012-09" db="EMBL/GenBank/DDBJ databases">
        <title>Genome Sequence of alkane-degrading Bacterium Alcanivorax venustensis ISO4.</title>
        <authorList>
            <person name="Lai Q."/>
            <person name="Shao Z."/>
        </authorList>
    </citation>
    <scope>NUCLEOTIDE SEQUENCE [LARGE SCALE GENOMIC DNA]</scope>
    <source>
        <strain evidence="5 6">ISO4</strain>
    </source>
</reference>
<dbReference type="PANTHER" id="PTHR43037">
    <property type="entry name" value="UNNAMED PRODUCT-RELATED"/>
    <property type="match status" value="1"/>
</dbReference>
<dbReference type="InterPro" id="IPR013783">
    <property type="entry name" value="Ig-like_fold"/>
</dbReference>
<dbReference type="PANTHER" id="PTHR43037:SF1">
    <property type="entry name" value="BLL1128 PROTEIN"/>
    <property type="match status" value="1"/>
</dbReference>
<keyword evidence="1 4" id="KW-0732">Signal</keyword>
<dbReference type="Proteomes" id="UP000644441">
    <property type="component" value="Unassembled WGS sequence"/>
</dbReference>
<dbReference type="NCBIfam" id="TIGR01840">
    <property type="entry name" value="esterase_phb"/>
    <property type="match status" value="1"/>
</dbReference>
<feature type="chain" id="PRO_5046108980" evidence="4">
    <location>
        <begin position="26"/>
        <end position="640"/>
    </location>
</feature>
<dbReference type="RefSeq" id="WP_194855806.1">
    <property type="nucleotide sequence ID" value="NZ_ARXR01000010.1"/>
</dbReference>
<proteinExistence type="predicted"/>
<dbReference type="InterPro" id="IPR010126">
    <property type="entry name" value="Esterase_phb"/>
</dbReference>
<evidence type="ECO:0000256" key="4">
    <source>
        <dbReference type="SAM" id="SignalP"/>
    </source>
</evidence>
<dbReference type="Pfam" id="PF10503">
    <property type="entry name" value="Esterase_PHB"/>
    <property type="match status" value="1"/>
</dbReference>
<dbReference type="Gene3D" id="3.40.50.1820">
    <property type="entry name" value="alpha/beta hydrolase"/>
    <property type="match status" value="1"/>
</dbReference>
<feature type="signal peptide" evidence="4">
    <location>
        <begin position="1"/>
        <end position="25"/>
    </location>
</feature>
<gene>
    <name evidence="5" type="ORF">ISO4_01547</name>
</gene>
<dbReference type="Gene3D" id="2.60.40.10">
    <property type="entry name" value="Immunoglobulins"/>
    <property type="match status" value="1"/>
</dbReference>
<evidence type="ECO:0000313" key="5">
    <source>
        <dbReference type="EMBL" id="MBF5052945.1"/>
    </source>
</evidence>
<dbReference type="InterPro" id="IPR050955">
    <property type="entry name" value="Plant_Biomass_Hydrol_Est"/>
</dbReference>
<organism evidence="5 6">
    <name type="scientific">Alloalcanivorax venustensis ISO4</name>
    <dbReference type="NCBI Taxonomy" id="1177184"/>
    <lineage>
        <taxon>Bacteria</taxon>
        <taxon>Pseudomonadati</taxon>
        <taxon>Pseudomonadota</taxon>
        <taxon>Gammaproteobacteria</taxon>
        <taxon>Oceanospirillales</taxon>
        <taxon>Alcanivoracaceae</taxon>
        <taxon>Alloalcanivorax</taxon>
    </lineage>
</organism>
<dbReference type="InterPro" id="IPR029058">
    <property type="entry name" value="AB_hydrolase_fold"/>
</dbReference>
<evidence type="ECO:0000256" key="3">
    <source>
        <dbReference type="SAM" id="MobiDB-lite"/>
    </source>
</evidence>
<feature type="compositionally biased region" description="Acidic residues" evidence="3">
    <location>
        <begin position="563"/>
        <end position="579"/>
    </location>
</feature>
<keyword evidence="6" id="KW-1185">Reference proteome</keyword>
<feature type="region of interest" description="Disordered" evidence="3">
    <location>
        <begin position="557"/>
        <end position="581"/>
    </location>
</feature>